<protein>
    <recommendedName>
        <fullName evidence="3">Alpha/beta hydrolase fold-3 domain-containing protein</fullName>
    </recommendedName>
</protein>
<evidence type="ECO:0000256" key="2">
    <source>
        <dbReference type="ARBA" id="ARBA00022801"/>
    </source>
</evidence>
<dbReference type="Gene3D" id="3.40.50.1820">
    <property type="entry name" value="alpha/beta hydrolase"/>
    <property type="match status" value="1"/>
</dbReference>
<dbReference type="GO" id="GO:0016787">
    <property type="term" value="F:hydrolase activity"/>
    <property type="evidence" value="ECO:0007669"/>
    <property type="project" value="UniProtKB-KW"/>
</dbReference>
<comment type="similarity">
    <text evidence="1">Belongs to the 'GDXG' lipolytic enzyme family.</text>
</comment>
<dbReference type="InterPro" id="IPR050466">
    <property type="entry name" value="Carboxylest/Gibb_receptor"/>
</dbReference>
<reference evidence="4" key="1">
    <citation type="journal article" date="2021" name="Front. Plant Sci.">
        <title>Chromosome-Scale Genome Assembly for Chinese Sour Jujube and Insights Into Its Genome Evolution and Domestication Signature.</title>
        <authorList>
            <person name="Shen L.-Y."/>
            <person name="Luo H."/>
            <person name="Wang X.-L."/>
            <person name="Wang X.-M."/>
            <person name="Qiu X.-J."/>
            <person name="Liu H."/>
            <person name="Zhou S.-S."/>
            <person name="Jia K.-H."/>
            <person name="Nie S."/>
            <person name="Bao Y.-T."/>
            <person name="Zhang R.-G."/>
            <person name="Yun Q.-Z."/>
            <person name="Chai Y.-H."/>
            <person name="Lu J.-Y."/>
            <person name="Li Y."/>
            <person name="Zhao S.-W."/>
            <person name="Mao J.-F."/>
            <person name="Jia S.-G."/>
            <person name="Mao Y.-M."/>
        </authorList>
    </citation>
    <scope>NUCLEOTIDE SEQUENCE</scope>
    <source>
        <strain evidence="4">AT0</strain>
        <tissue evidence="4">Leaf</tissue>
    </source>
</reference>
<dbReference type="AlphaFoldDB" id="A0A978USW4"/>
<gene>
    <name evidence="4" type="ORF">FEM48_Zijuj09G0120100</name>
</gene>
<accession>A0A978USW4</accession>
<evidence type="ECO:0000256" key="1">
    <source>
        <dbReference type="ARBA" id="ARBA00010515"/>
    </source>
</evidence>
<dbReference type="PANTHER" id="PTHR23024:SF467">
    <property type="entry name" value="CARBOXYLESTERASE 12-RELATED"/>
    <property type="match status" value="1"/>
</dbReference>
<dbReference type="PROSITE" id="PS01173">
    <property type="entry name" value="LIPASE_GDXG_HIS"/>
    <property type="match status" value="1"/>
</dbReference>
<proteinExistence type="inferred from homology"/>
<evidence type="ECO:0000259" key="3">
    <source>
        <dbReference type="Pfam" id="PF07859"/>
    </source>
</evidence>
<comment type="caution">
    <text evidence="4">The sequence shown here is derived from an EMBL/GenBank/DDBJ whole genome shotgun (WGS) entry which is preliminary data.</text>
</comment>
<dbReference type="EMBL" id="JAEACU010000009">
    <property type="protein sequence ID" value="KAH7517964.1"/>
    <property type="molecule type" value="Genomic_DNA"/>
</dbReference>
<dbReference type="InterPro" id="IPR029058">
    <property type="entry name" value="AB_hydrolase_fold"/>
</dbReference>
<dbReference type="Proteomes" id="UP000813462">
    <property type="component" value="Unassembled WGS sequence"/>
</dbReference>
<feature type="domain" description="Alpha/beta hydrolase fold-3" evidence="3">
    <location>
        <begin position="74"/>
        <end position="138"/>
    </location>
</feature>
<name>A0A978USW4_ZIZJJ</name>
<dbReference type="PANTHER" id="PTHR23024">
    <property type="entry name" value="ARYLACETAMIDE DEACETYLASE"/>
    <property type="match status" value="1"/>
</dbReference>
<organism evidence="4 5">
    <name type="scientific">Ziziphus jujuba var. spinosa</name>
    <dbReference type="NCBI Taxonomy" id="714518"/>
    <lineage>
        <taxon>Eukaryota</taxon>
        <taxon>Viridiplantae</taxon>
        <taxon>Streptophyta</taxon>
        <taxon>Embryophyta</taxon>
        <taxon>Tracheophyta</taxon>
        <taxon>Spermatophyta</taxon>
        <taxon>Magnoliopsida</taxon>
        <taxon>eudicotyledons</taxon>
        <taxon>Gunneridae</taxon>
        <taxon>Pentapetalae</taxon>
        <taxon>rosids</taxon>
        <taxon>fabids</taxon>
        <taxon>Rosales</taxon>
        <taxon>Rhamnaceae</taxon>
        <taxon>Paliureae</taxon>
        <taxon>Ziziphus</taxon>
    </lineage>
</organism>
<keyword evidence="2" id="KW-0378">Hydrolase</keyword>
<dbReference type="SUPFAM" id="SSF53474">
    <property type="entry name" value="alpha/beta-Hydrolases"/>
    <property type="match status" value="1"/>
</dbReference>
<dbReference type="InterPro" id="IPR013094">
    <property type="entry name" value="AB_hydrolase_3"/>
</dbReference>
<evidence type="ECO:0000313" key="4">
    <source>
        <dbReference type="EMBL" id="KAH7517964.1"/>
    </source>
</evidence>
<dbReference type="InterPro" id="IPR002168">
    <property type="entry name" value="Lipase_GDXG_HIS_AS"/>
</dbReference>
<sequence length="168" mass="18935">MSEEIAQDLTPLIITYKDGRVKRLTGTDFVSPSLDQKTGVQSTDLIINTETCLSARLYMPNSTINTSQKLHLFIYFHGGGFVVQTPFAGIYHNYINSLVGQSNIVVVSLDYRLAPEDPIPAAYDDSWAGVKWVFSHSQGKGQSEWLNSKCRLFEGVLPLRQRRSKHRE</sequence>
<dbReference type="Pfam" id="PF07859">
    <property type="entry name" value="Abhydrolase_3"/>
    <property type="match status" value="1"/>
</dbReference>
<evidence type="ECO:0000313" key="5">
    <source>
        <dbReference type="Proteomes" id="UP000813462"/>
    </source>
</evidence>